<evidence type="ECO:0000313" key="2">
    <source>
        <dbReference type="Ensembl" id="ENSMFAP00000062215.1"/>
    </source>
</evidence>
<dbReference type="PANTHER" id="PTHR46254:SF12">
    <property type="entry name" value="RNA BINDING MOTIF SINGLE STRANDED INTERACTING PROTEIN 2"/>
    <property type="match status" value="1"/>
</dbReference>
<evidence type="ECO:0000256" key="1">
    <source>
        <dbReference type="SAM" id="Phobius"/>
    </source>
</evidence>
<reference evidence="2" key="2">
    <citation type="submission" date="2025-08" db="UniProtKB">
        <authorList>
            <consortium name="Ensembl"/>
        </authorList>
    </citation>
    <scope>IDENTIFICATION</scope>
</reference>
<feature type="transmembrane region" description="Helical" evidence="1">
    <location>
        <begin position="124"/>
        <end position="142"/>
    </location>
</feature>
<dbReference type="PANTHER" id="PTHR46254">
    <property type="entry name" value="PROTEIN GVQW1-RELATED"/>
    <property type="match status" value="1"/>
</dbReference>
<dbReference type="PRINTS" id="PR02045">
    <property type="entry name" value="F138DOMAIN"/>
</dbReference>
<accession>A0A7N9DFN4</accession>
<keyword evidence="1" id="KW-0812">Transmembrane</keyword>
<protein>
    <submittedName>
        <fullName evidence="2">Uncharacterized protein</fullName>
    </submittedName>
</protein>
<dbReference type="Proteomes" id="UP000233100">
    <property type="component" value="Chromosome 10"/>
</dbReference>
<keyword evidence="1" id="KW-1133">Transmembrane helix</keyword>
<dbReference type="GeneTree" id="ENSGT00940000161627"/>
<dbReference type="AlphaFoldDB" id="A0A7N9DFN4"/>
<keyword evidence="1" id="KW-0472">Membrane</keyword>
<dbReference type="Ensembl" id="ENSMFAT00000083909.1">
    <property type="protein sequence ID" value="ENSMFAP00000062215.1"/>
    <property type="gene ID" value="ENSMFAG00000049698.1"/>
</dbReference>
<sequence>FFSYNIYFSGEFFIHSLYFLFFVSFLFFFFLRQGLTLSLRCNLSSLQPLASGFKQSSCLSLPSSWYYRHAPPCLANFCIFSRDGASLCWLVGLKLLTSSDQPTSAFQSAGFTGMSHCAWPIHSLYCFLNFFKFVFTFLWYLLEQFNNQPSELFIWQFRDVFLISFISGELVWSFGGIREPCFVILQVF</sequence>
<proteinExistence type="predicted"/>
<organism evidence="2 3">
    <name type="scientific">Macaca fascicularis</name>
    <name type="common">Crab-eating macaque</name>
    <name type="synonym">Cynomolgus monkey</name>
    <dbReference type="NCBI Taxonomy" id="9541"/>
    <lineage>
        <taxon>Eukaryota</taxon>
        <taxon>Metazoa</taxon>
        <taxon>Chordata</taxon>
        <taxon>Craniata</taxon>
        <taxon>Vertebrata</taxon>
        <taxon>Euteleostomi</taxon>
        <taxon>Mammalia</taxon>
        <taxon>Eutheria</taxon>
        <taxon>Euarchontoglires</taxon>
        <taxon>Primates</taxon>
        <taxon>Haplorrhini</taxon>
        <taxon>Catarrhini</taxon>
        <taxon>Cercopithecidae</taxon>
        <taxon>Cercopithecinae</taxon>
        <taxon>Macaca</taxon>
    </lineage>
</organism>
<reference evidence="2" key="3">
    <citation type="submission" date="2025-09" db="UniProtKB">
        <authorList>
            <consortium name="Ensembl"/>
        </authorList>
    </citation>
    <scope>IDENTIFICATION</scope>
</reference>
<evidence type="ECO:0000313" key="3">
    <source>
        <dbReference type="Proteomes" id="UP000233100"/>
    </source>
</evidence>
<keyword evidence="3" id="KW-1185">Reference proteome</keyword>
<feature type="transmembrane region" description="Helical" evidence="1">
    <location>
        <begin position="12"/>
        <end position="31"/>
    </location>
</feature>
<reference evidence="2 3" key="1">
    <citation type="submission" date="2013-03" db="EMBL/GenBank/DDBJ databases">
        <authorList>
            <person name="Warren W."/>
            <person name="Wilson R.K."/>
        </authorList>
    </citation>
    <scope>NUCLEOTIDE SEQUENCE</scope>
</reference>
<name>A0A7N9DFN4_MACFA</name>